<evidence type="ECO:0000256" key="4">
    <source>
        <dbReference type="ARBA" id="ARBA00022982"/>
    </source>
</evidence>
<organism evidence="11 12">
    <name type="scientific">Psychrilyobacter piezotolerans</name>
    <dbReference type="NCBI Taxonomy" id="2293438"/>
    <lineage>
        <taxon>Bacteria</taxon>
        <taxon>Fusobacteriati</taxon>
        <taxon>Fusobacteriota</taxon>
        <taxon>Fusobacteriia</taxon>
        <taxon>Fusobacteriales</taxon>
        <taxon>Fusobacteriaceae</taxon>
        <taxon>Psychrilyobacter</taxon>
    </lineage>
</organism>
<dbReference type="Gene3D" id="2.60.120.10">
    <property type="entry name" value="Jelly Rolls"/>
    <property type="match status" value="1"/>
</dbReference>
<accession>A0ABX9KIV4</accession>
<evidence type="ECO:0000313" key="11">
    <source>
        <dbReference type="EMBL" id="REI42193.1"/>
    </source>
</evidence>
<evidence type="ECO:0000256" key="1">
    <source>
        <dbReference type="ARBA" id="ARBA00022448"/>
    </source>
</evidence>
<dbReference type="RefSeq" id="WP_114641571.1">
    <property type="nucleotide sequence ID" value="NZ_JAACIO010000005.1"/>
</dbReference>
<dbReference type="Gene3D" id="1.10.10.1100">
    <property type="entry name" value="BFD-like [2Fe-2S]-binding domain"/>
    <property type="match status" value="2"/>
</dbReference>
<keyword evidence="6" id="KW-0411">Iron-sulfur</keyword>
<proteinExistence type="inferred from homology"/>
<dbReference type="PANTHER" id="PTHR37424">
    <property type="entry name" value="BACTERIOFERRITIN-ASSOCIATED FERREDOXIN"/>
    <property type="match status" value="1"/>
</dbReference>
<reference evidence="11 12" key="1">
    <citation type="submission" date="2018-08" db="EMBL/GenBank/DDBJ databases">
        <title>Draft genome sequence of Psychrilyobacter sp. strain SD5 isolated from Black Sea water.</title>
        <authorList>
            <person name="Yadav S."/>
            <person name="Villanueva L."/>
            <person name="Damste J.S.S."/>
        </authorList>
    </citation>
    <scope>NUCLEOTIDE SEQUENCE [LARGE SCALE GENOMIC DNA]</scope>
    <source>
        <strain evidence="11 12">SD5</strain>
    </source>
</reference>
<dbReference type="SUPFAM" id="SSF51182">
    <property type="entry name" value="RmlC-like cupins"/>
    <property type="match status" value="1"/>
</dbReference>
<name>A0ABX9KIV4_9FUSO</name>
<keyword evidence="4" id="KW-0249">Electron transport</keyword>
<keyword evidence="5" id="KW-0408">Iron</keyword>
<evidence type="ECO:0000256" key="7">
    <source>
        <dbReference type="ARBA" id="ARBA00039386"/>
    </source>
</evidence>
<feature type="domain" description="BFD-like [2Fe-2S]-binding" evidence="9">
    <location>
        <begin position="138"/>
        <end position="184"/>
    </location>
</feature>
<keyword evidence="2" id="KW-0001">2Fe-2S</keyword>
<keyword evidence="12" id="KW-1185">Reference proteome</keyword>
<evidence type="ECO:0000313" key="12">
    <source>
        <dbReference type="Proteomes" id="UP000263486"/>
    </source>
</evidence>
<feature type="domain" description="Cupin type-2" evidence="10">
    <location>
        <begin position="21"/>
        <end position="80"/>
    </location>
</feature>
<evidence type="ECO:0000256" key="8">
    <source>
        <dbReference type="ARBA" id="ARBA00046332"/>
    </source>
</evidence>
<feature type="domain" description="BFD-like [2Fe-2S]-binding" evidence="9">
    <location>
        <begin position="87"/>
        <end position="135"/>
    </location>
</feature>
<evidence type="ECO:0000256" key="5">
    <source>
        <dbReference type="ARBA" id="ARBA00023004"/>
    </source>
</evidence>
<protein>
    <recommendedName>
        <fullName evidence="7">Bacterioferritin-associated ferredoxin</fullName>
    </recommendedName>
</protein>
<keyword evidence="3" id="KW-0479">Metal-binding</keyword>
<dbReference type="InterPro" id="IPR007419">
    <property type="entry name" value="BFD-like_2Fe2S-bd_dom"/>
</dbReference>
<gene>
    <name evidence="11" type="ORF">DYH56_03990</name>
</gene>
<evidence type="ECO:0000256" key="3">
    <source>
        <dbReference type="ARBA" id="ARBA00022723"/>
    </source>
</evidence>
<dbReference type="Pfam" id="PF07883">
    <property type="entry name" value="Cupin_2"/>
    <property type="match status" value="1"/>
</dbReference>
<dbReference type="InterPro" id="IPR011051">
    <property type="entry name" value="RmlC_Cupin_sf"/>
</dbReference>
<dbReference type="Pfam" id="PF04324">
    <property type="entry name" value="Fer2_BFD"/>
    <property type="match status" value="2"/>
</dbReference>
<dbReference type="InterPro" id="IPR052371">
    <property type="entry name" value="BFD-associated_ferredoxin"/>
</dbReference>
<dbReference type="InterPro" id="IPR041854">
    <property type="entry name" value="BFD-like_2Fe2S-bd_dom_sf"/>
</dbReference>
<dbReference type="InterPro" id="IPR014710">
    <property type="entry name" value="RmlC-like_jellyroll"/>
</dbReference>
<evidence type="ECO:0000256" key="2">
    <source>
        <dbReference type="ARBA" id="ARBA00022714"/>
    </source>
</evidence>
<dbReference type="InterPro" id="IPR013096">
    <property type="entry name" value="Cupin_2"/>
</dbReference>
<evidence type="ECO:0000256" key="6">
    <source>
        <dbReference type="ARBA" id="ARBA00023014"/>
    </source>
</evidence>
<evidence type="ECO:0000259" key="9">
    <source>
        <dbReference type="Pfam" id="PF04324"/>
    </source>
</evidence>
<dbReference type="EMBL" id="QUAJ01000005">
    <property type="protein sequence ID" value="REI42193.1"/>
    <property type="molecule type" value="Genomic_DNA"/>
</dbReference>
<keyword evidence="1" id="KW-0813">Transport</keyword>
<dbReference type="PANTHER" id="PTHR37424:SF1">
    <property type="entry name" value="BACTERIOFERRITIN-ASSOCIATED FERREDOXIN"/>
    <property type="match status" value="1"/>
</dbReference>
<evidence type="ECO:0000259" key="10">
    <source>
        <dbReference type="Pfam" id="PF07883"/>
    </source>
</evidence>
<comment type="similarity">
    <text evidence="8">Belongs to the Bfd family.</text>
</comment>
<comment type="caution">
    <text evidence="11">The sequence shown here is derived from an EMBL/GenBank/DDBJ whole genome shotgun (WGS) entry which is preliminary data.</text>
</comment>
<sequence length="187" mass="20051">MNLNLIKESIETKVYDIHFDTEVPMHEHADCDEVFYCIKGSGFGILEDEEVELNVGDTFVAPAGTMHSLRSEEDLYVVAVLIPADKIICHCKQVSFGDIRKAMAGGARTVEEIQKITGAGIGWAGCTEDIEKILAVACGCKDVSIETVVNAVKDGADTVEKIGEATGAGTGCGRCKALLQNIIDTKK</sequence>
<dbReference type="Proteomes" id="UP000263486">
    <property type="component" value="Unassembled WGS sequence"/>
</dbReference>